<protein>
    <submittedName>
        <fullName evidence="2">Uncharacterized protein</fullName>
    </submittedName>
</protein>
<keyword evidence="3" id="KW-1185">Reference proteome</keyword>
<dbReference type="OrthoDB" id="3021720at2759"/>
<evidence type="ECO:0000313" key="2">
    <source>
        <dbReference type="EMBL" id="KJA24243.1"/>
    </source>
</evidence>
<sequence>MGYSPERAASPLHFLHPALFHPAAPAKRRSASDVARLLDPSYLPAADAKTRRSASVSAYVDPAGDMHDPDYRHFPVAHSPRAPRTQPGARRTTSPRPHFDWERTLDESALDDEYPALPHYNYRPPPARSASPIHTPPRPRGASVSTTTTARSAAAGSPATGSSSSPPTSFEDESPFADDSAAQARFAEEMARERALQLELASGKERREEKKRRRRLSREAEKASVRRASCDEAPKAPAEPEEEHQIAEEEEEQDAEEESRIVHRTSPTLDFVPSCTHSLKRQWQALALSVRFGVFRARRRLTRRVQSLL</sequence>
<feature type="compositionally biased region" description="Basic and acidic residues" evidence="1">
    <location>
        <begin position="97"/>
        <end position="106"/>
    </location>
</feature>
<evidence type="ECO:0000256" key="1">
    <source>
        <dbReference type="SAM" id="MobiDB-lite"/>
    </source>
</evidence>
<proteinExistence type="predicted"/>
<feature type="compositionally biased region" description="Acidic residues" evidence="1">
    <location>
        <begin position="248"/>
        <end position="257"/>
    </location>
</feature>
<feature type="compositionally biased region" description="Basic and acidic residues" evidence="1">
    <location>
        <begin position="198"/>
        <end position="208"/>
    </location>
</feature>
<dbReference type="AlphaFoldDB" id="A0A0D2MKK8"/>
<name>A0A0D2MKK8_HYPSF</name>
<gene>
    <name evidence="2" type="ORF">HYPSUDRAFT_39010</name>
</gene>
<feature type="compositionally biased region" description="Basic and acidic residues" evidence="1">
    <location>
        <begin position="217"/>
        <end position="234"/>
    </location>
</feature>
<dbReference type="OMA" id="DYRHFPV"/>
<dbReference type="STRING" id="945553.A0A0D2MKK8"/>
<organism evidence="2 3">
    <name type="scientific">Hypholoma sublateritium (strain FD-334 SS-4)</name>
    <dbReference type="NCBI Taxonomy" id="945553"/>
    <lineage>
        <taxon>Eukaryota</taxon>
        <taxon>Fungi</taxon>
        <taxon>Dikarya</taxon>
        <taxon>Basidiomycota</taxon>
        <taxon>Agaricomycotina</taxon>
        <taxon>Agaricomycetes</taxon>
        <taxon>Agaricomycetidae</taxon>
        <taxon>Agaricales</taxon>
        <taxon>Agaricineae</taxon>
        <taxon>Strophariaceae</taxon>
        <taxon>Hypholoma</taxon>
    </lineage>
</organism>
<feature type="region of interest" description="Disordered" evidence="1">
    <location>
        <begin position="67"/>
        <end position="180"/>
    </location>
</feature>
<evidence type="ECO:0000313" key="3">
    <source>
        <dbReference type="Proteomes" id="UP000054270"/>
    </source>
</evidence>
<dbReference type="EMBL" id="KN817538">
    <property type="protein sequence ID" value="KJA24243.1"/>
    <property type="molecule type" value="Genomic_DNA"/>
</dbReference>
<reference evidence="3" key="1">
    <citation type="submission" date="2014-04" db="EMBL/GenBank/DDBJ databases">
        <title>Evolutionary Origins and Diversification of the Mycorrhizal Mutualists.</title>
        <authorList>
            <consortium name="DOE Joint Genome Institute"/>
            <consortium name="Mycorrhizal Genomics Consortium"/>
            <person name="Kohler A."/>
            <person name="Kuo A."/>
            <person name="Nagy L.G."/>
            <person name="Floudas D."/>
            <person name="Copeland A."/>
            <person name="Barry K.W."/>
            <person name="Cichocki N."/>
            <person name="Veneault-Fourrey C."/>
            <person name="LaButti K."/>
            <person name="Lindquist E.A."/>
            <person name="Lipzen A."/>
            <person name="Lundell T."/>
            <person name="Morin E."/>
            <person name="Murat C."/>
            <person name="Riley R."/>
            <person name="Ohm R."/>
            <person name="Sun H."/>
            <person name="Tunlid A."/>
            <person name="Henrissat B."/>
            <person name="Grigoriev I.V."/>
            <person name="Hibbett D.S."/>
            <person name="Martin F."/>
        </authorList>
    </citation>
    <scope>NUCLEOTIDE SEQUENCE [LARGE SCALE GENOMIC DNA]</scope>
    <source>
        <strain evidence="3">FD-334 SS-4</strain>
    </source>
</reference>
<accession>A0A0D2MKK8</accession>
<feature type="compositionally biased region" description="Low complexity" evidence="1">
    <location>
        <begin position="141"/>
        <end position="169"/>
    </location>
</feature>
<dbReference type="Proteomes" id="UP000054270">
    <property type="component" value="Unassembled WGS sequence"/>
</dbReference>
<feature type="region of interest" description="Disordered" evidence="1">
    <location>
        <begin position="198"/>
        <end position="260"/>
    </location>
</feature>